<evidence type="ECO:0000256" key="5">
    <source>
        <dbReference type="ARBA" id="ARBA00023204"/>
    </source>
</evidence>
<evidence type="ECO:0000313" key="8">
    <source>
        <dbReference type="EMBL" id="MBO8451179.1"/>
    </source>
</evidence>
<dbReference type="GO" id="GO:0048476">
    <property type="term" value="C:Holliday junction resolvase complex"/>
    <property type="evidence" value="ECO:0007669"/>
    <property type="project" value="UniProtKB-UniRule"/>
</dbReference>
<keyword evidence="4 6" id="KW-0233">DNA recombination</keyword>
<feature type="region of interest" description="Domain III" evidence="6">
    <location>
        <begin position="142"/>
        <end position="198"/>
    </location>
</feature>
<keyword evidence="8" id="KW-0378">Hydrolase</keyword>
<dbReference type="InterPro" id="IPR012340">
    <property type="entry name" value="NA-bd_OB-fold"/>
</dbReference>
<keyword evidence="5 6" id="KW-0234">DNA repair</keyword>
<evidence type="ECO:0000313" key="9">
    <source>
        <dbReference type="Proteomes" id="UP000823616"/>
    </source>
</evidence>
<comment type="function">
    <text evidence="6">The RuvA-RuvB-RuvC complex processes Holliday junction (HJ) DNA during genetic recombination and DNA repair, while the RuvA-RuvB complex plays an important role in the rescue of blocked DNA replication forks via replication fork reversal (RFR). RuvA specifically binds to HJ cruciform DNA, conferring on it an open structure. The RuvB hexamer acts as an ATP-dependent pump, pulling dsDNA into and through the RuvAB complex. HJ branch migration allows RuvC to scan DNA until it finds its consensus sequence, where it cleaves and resolves the cruciform DNA.</text>
</comment>
<keyword evidence="3 6" id="KW-0238">DNA-binding</keyword>
<dbReference type="InterPro" id="IPR013849">
    <property type="entry name" value="DNA_helicase_Holl-junc_RuvA_I"/>
</dbReference>
<keyword evidence="2 6" id="KW-0227">DNA damage</keyword>
<dbReference type="Gene3D" id="1.10.150.20">
    <property type="entry name" value="5' to 3' exonuclease, C-terminal subdomain"/>
    <property type="match status" value="1"/>
</dbReference>
<comment type="domain">
    <text evidence="6">Has three domains with a flexible linker between the domains II and III and assumes an 'L' shape. Domain III is highly mobile and contacts RuvB.</text>
</comment>
<dbReference type="EMBL" id="JADIMS010000161">
    <property type="protein sequence ID" value="MBO8451179.1"/>
    <property type="molecule type" value="Genomic_DNA"/>
</dbReference>
<dbReference type="SUPFAM" id="SSF47781">
    <property type="entry name" value="RuvA domain 2-like"/>
    <property type="match status" value="1"/>
</dbReference>
<dbReference type="GO" id="GO:0005737">
    <property type="term" value="C:cytoplasm"/>
    <property type="evidence" value="ECO:0007669"/>
    <property type="project" value="UniProtKB-SubCell"/>
</dbReference>
<evidence type="ECO:0000256" key="1">
    <source>
        <dbReference type="ARBA" id="ARBA00022490"/>
    </source>
</evidence>
<dbReference type="Gene3D" id="2.40.50.140">
    <property type="entry name" value="Nucleic acid-binding proteins"/>
    <property type="match status" value="1"/>
</dbReference>
<evidence type="ECO:0000259" key="7">
    <source>
        <dbReference type="SMART" id="SM00278"/>
    </source>
</evidence>
<dbReference type="Proteomes" id="UP000823616">
    <property type="component" value="Unassembled WGS sequence"/>
</dbReference>
<accession>A0A9D9EVR7</accession>
<dbReference type="GO" id="GO:0006281">
    <property type="term" value="P:DNA repair"/>
    <property type="evidence" value="ECO:0007669"/>
    <property type="project" value="UniProtKB-UniRule"/>
</dbReference>
<dbReference type="Pfam" id="PF01330">
    <property type="entry name" value="RuvA_N"/>
    <property type="match status" value="1"/>
</dbReference>
<reference evidence="8" key="2">
    <citation type="journal article" date="2021" name="PeerJ">
        <title>Extensive microbial diversity within the chicken gut microbiome revealed by metagenomics and culture.</title>
        <authorList>
            <person name="Gilroy R."/>
            <person name="Ravi A."/>
            <person name="Getino M."/>
            <person name="Pursley I."/>
            <person name="Horton D.L."/>
            <person name="Alikhan N.F."/>
            <person name="Baker D."/>
            <person name="Gharbi K."/>
            <person name="Hall N."/>
            <person name="Watson M."/>
            <person name="Adriaenssens E.M."/>
            <person name="Foster-Nyarko E."/>
            <person name="Jarju S."/>
            <person name="Secka A."/>
            <person name="Antonio M."/>
            <person name="Oren A."/>
            <person name="Chaudhuri R.R."/>
            <person name="La Ragione R."/>
            <person name="Hildebrand F."/>
            <person name="Pallen M.J."/>
        </authorList>
    </citation>
    <scope>NUCLEOTIDE SEQUENCE</scope>
    <source>
        <strain evidence="8">B3-4054</strain>
    </source>
</reference>
<comment type="caution">
    <text evidence="8">The sequence shown here is derived from an EMBL/GenBank/DDBJ whole genome shotgun (WGS) entry which is preliminary data.</text>
</comment>
<protein>
    <recommendedName>
        <fullName evidence="6">Holliday junction branch migration complex subunit RuvA</fullName>
    </recommendedName>
</protein>
<proteinExistence type="inferred from homology"/>
<feature type="region of interest" description="Domain I" evidence="6">
    <location>
        <begin position="1"/>
        <end position="64"/>
    </location>
</feature>
<dbReference type="InterPro" id="IPR000085">
    <property type="entry name" value="RuvA"/>
</dbReference>
<dbReference type="NCBIfam" id="TIGR00084">
    <property type="entry name" value="ruvA"/>
    <property type="match status" value="1"/>
</dbReference>
<comment type="caution">
    <text evidence="6">Lacks conserved residue(s) required for the propagation of feature annotation.</text>
</comment>
<sequence length="198" mass="21541">MFNSIYGKITAKSGERICLETGGLEWDLAVSTHTAEALPPVGSQARLFVWLWHREDMLRLFGFSGEEERGVFLALQKVEGVGPRAALRILSGITVAELGAALQTADLSRLEKISGIGKKTAQKMLLALQGQIVFDTPSVPAASAAPWADVVTALVNMGYDRRRCEELMPALAEKTDAAASRTERENQLFRLALLELAT</sequence>
<name>A0A9D9EVR7_9SPIR</name>
<dbReference type="GO" id="GO:0006310">
    <property type="term" value="P:DNA recombination"/>
    <property type="evidence" value="ECO:0007669"/>
    <property type="project" value="UniProtKB-UniRule"/>
</dbReference>
<dbReference type="GO" id="GO:0005524">
    <property type="term" value="F:ATP binding"/>
    <property type="evidence" value="ECO:0007669"/>
    <property type="project" value="InterPro"/>
</dbReference>
<comment type="similarity">
    <text evidence="6">Belongs to the RuvA family.</text>
</comment>
<evidence type="ECO:0000256" key="6">
    <source>
        <dbReference type="HAMAP-Rule" id="MF_00031"/>
    </source>
</evidence>
<dbReference type="InterPro" id="IPR003583">
    <property type="entry name" value="Hlx-hairpin-Hlx_DNA-bd_motif"/>
</dbReference>
<dbReference type="Pfam" id="PF14520">
    <property type="entry name" value="HHH_5"/>
    <property type="match status" value="1"/>
</dbReference>
<comment type="subcellular location">
    <subcellularLocation>
        <location evidence="6">Cytoplasm</location>
    </subcellularLocation>
</comment>
<dbReference type="AlphaFoldDB" id="A0A9D9EVR7"/>
<keyword evidence="1 6" id="KW-0963">Cytoplasm</keyword>
<dbReference type="GO" id="GO:0016787">
    <property type="term" value="F:hydrolase activity"/>
    <property type="evidence" value="ECO:0007669"/>
    <property type="project" value="UniProtKB-KW"/>
</dbReference>
<dbReference type="GO" id="GO:0009378">
    <property type="term" value="F:four-way junction helicase activity"/>
    <property type="evidence" value="ECO:0007669"/>
    <property type="project" value="InterPro"/>
</dbReference>
<reference evidence="8" key="1">
    <citation type="submission" date="2020-10" db="EMBL/GenBank/DDBJ databases">
        <authorList>
            <person name="Gilroy R."/>
        </authorList>
    </citation>
    <scope>NUCLEOTIDE SEQUENCE</scope>
    <source>
        <strain evidence="8">B3-4054</strain>
    </source>
</reference>
<feature type="domain" description="Helix-hairpin-helix DNA-binding motif class 1" evidence="7">
    <location>
        <begin position="108"/>
        <end position="127"/>
    </location>
</feature>
<dbReference type="SMART" id="SM00278">
    <property type="entry name" value="HhH1"/>
    <property type="match status" value="2"/>
</dbReference>
<organism evidence="8 9">
    <name type="scientific">Candidatus Avitreponema avistercoris</name>
    <dbReference type="NCBI Taxonomy" id="2840705"/>
    <lineage>
        <taxon>Bacteria</taxon>
        <taxon>Pseudomonadati</taxon>
        <taxon>Spirochaetota</taxon>
        <taxon>Spirochaetia</taxon>
        <taxon>Spirochaetales</taxon>
        <taxon>Candidatus Avitreponema</taxon>
    </lineage>
</organism>
<dbReference type="SUPFAM" id="SSF50249">
    <property type="entry name" value="Nucleic acid-binding proteins"/>
    <property type="match status" value="1"/>
</dbReference>
<evidence type="ECO:0000256" key="2">
    <source>
        <dbReference type="ARBA" id="ARBA00022763"/>
    </source>
</evidence>
<comment type="subunit">
    <text evidence="6">Homotetramer. Forms an RuvA(8)-RuvB(12)-Holliday junction (HJ) complex. HJ DNA is sandwiched between 2 RuvA tetramers; dsDNA enters through RuvA and exits via RuvB. An RuvB hexamer assembles on each DNA strand where it exits the tetramer. Each RuvB hexamer is contacted by two RuvA subunits (via domain III) on 2 adjacent RuvB subunits; this complex drives branch migration. In the full resolvosome a probable DNA-RuvA(4)-RuvB(12)-RuvC(2) complex forms which resolves the HJ.</text>
</comment>
<dbReference type="GO" id="GO:0000400">
    <property type="term" value="F:four-way junction DNA binding"/>
    <property type="evidence" value="ECO:0007669"/>
    <property type="project" value="UniProtKB-UniRule"/>
</dbReference>
<dbReference type="InterPro" id="IPR010994">
    <property type="entry name" value="RuvA_2-like"/>
</dbReference>
<evidence type="ECO:0000256" key="3">
    <source>
        <dbReference type="ARBA" id="ARBA00023125"/>
    </source>
</evidence>
<feature type="domain" description="Helix-hairpin-helix DNA-binding motif class 1" evidence="7">
    <location>
        <begin position="73"/>
        <end position="92"/>
    </location>
</feature>
<evidence type="ECO:0000256" key="4">
    <source>
        <dbReference type="ARBA" id="ARBA00023172"/>
    </source>
</evidence>
<gene>
    <name evidence="6 8" type="primary">ruvA</name>
    <name evidence="8" type="ORF">IAA96_08770</name>
</gene>
<dbReference type="HAMAP" id="MF_00031">
    <property type="entry name" value="DNA_HJ_migration_RuvA"/>
    <property type="match status" value="1"/>
</dbReference>